<dbReference type="GO" id="GO:0008168">
    <property type="term" value="F:methyltransferase activity"/>
    <property type="evidence" value="ECO:0007669"/>
    <property type="project" value="UniProtKB-KW"/>
</dbReference>
<reference evidence="2" key="1">
    <citation type="submission" date="2022-07" db="EMBL/GenBank/DDBJ databases">
        <title>Sphingomonas sp. nov., a novel bacterium isolated from the north slope of the Mount Everest.</title>
        <authorList>
            <person name="Cui X."/>
            <person name="Liu Y."/>
        </authorList>
    </citation>
    <scope>NUCLEOTIDE SEQUENCE</scope>
    <source>
        <strain evidence="2">S5-59</strain>
    </source>
</reference>
<keyword evidence="2" id="KW-0489">Methyltransferase</keyword>
<gene>
    <name evidence="2" type="ORF">NMP03_09405</name>
</gene>
<dbReference type="InterPro" id="IPR029063">
    <property type="entry name" value="SAM-dependent_MTases_sf"/>
</dbReference>
<dbReference type="GO" id="GO:0032259">
    <property type="term" value="P:methylation"/>
    <property type="evidence" value="ECO:0007669"/>
    <property type="project" value="UniProtKB-KW"/>
</dbReference>
<evidence type="ECO:0000259" key="1">
    <source>
        <dbReference type="Pfam" id="PF08242"/>
    </source>
</evidence>
<evidence type="ECO:0000313" key="3">
    <source>
        <dbReference type="Proteomes" id="UP001058533"/>
    </source>
</evidence>
<dbReference type="EMBL" id="CP101740">
    <property type="protein sequence ID" value="UUL81430.1"/>
    <property type="molecule type" value="Genomic_DNA"/>
</dbReference>
<sequence>MSPIDLAGFDAKFSGNDDPWSTFTDRDEARKRRAILRGIGGQKVGRVLELAAGNGSNSAALARLALRLDATEGTPSGVKLVARAVAGNRRVRVSRLVLPGRFPRATYDAVVIAEMLYYLSPRDMAAVARAVAAALRPGGRLILAHHRVDYPDFVQHAAHIHRRFLAASGVAWRLGGGLRNGRWRVQTYCSGPST</sequence>
<feature type="domain" description="Methyltransferase type 12" evidence="1">
    <location>
        <begin position="48"/>
        <end position="141"/>
    </location>
</feature>
<dbReference type="Pfam" id="PF08242">
    <property type="entry name" value="Methyltransf_12"/>
    <property type="match status" value="1"/>
</dbReference>
<accession>A0ABY5L3A2</accession>
<organism evidence="2 3">
    <name type="scientific">Sphingomonas qomolangmaensis</name>
    <dbReference type="NCBI Taxonomy" id="2918765"/>
    <lineage>
        <taxon>Bacteria</taxon>
        <taxon>Pseudomonadati</taxon>
        <taxon>Pseudomonadota</taxon>
        <taxon>Alphaproteobacteria</taxon>
        <taxon>Sphingomonadales</taxon>
        <taxon>Sphingomonadaceae</taxon>
        <taxon>Sphingomonas</taxon>
    </lineage>
</organism>
<name>A0ABY5L3A2_9SPHN</name>
<dbReference type="Proteomes" id="UP001058533">
    <property type="component" value="Chromosome"/>
</dbReference>
<dbReference type="RefSeq" id="WP_256505108.1">
    <property type="nucleotide sequence ID" value="NZ_CP101740.1"/>
</dbReference>
<evidence type="ECO:0000313" key="2">
    <source>
        <dbReference type="EMBL" id="UUL81430.1"/>
    </source>
</evidence>
<dbReference type="SUPFAM" id="SSF53335">
    <property type="entry name" value="S-adenosyl-L-methionine-dependent methyltransferases"/>
    <property type="match status" value="1"/>
</dbReference>
<protein>
    <submittedName>
        <fullName evidence="2">Class I SAM-dependent methyltransferase</fullName>
    </submittedName>
</protein>
<keyword evidence="3" id="KW-1185">Reference proteome</keyword>
<dbReference type="Gene3D" id="3.40.50.150">
    <property type="entry name" value="Vaccinia Virus protein VP39"/>
    <property type="match status" value="1"/>
</dbReference>
<keyword evidence="2" id="KW-0808">Transferase</keyword>
<proteinExistence type="predicted"/>
<dbReference type="InterPro" id="IPR013217">
    <property type="entry name" value="Methyltransf_12"/>
</dbReference>